<feature type="region of interest" description="Disordered" evidence="7">
    <location>
        <begin position="39"/>
        <end position="102"/>
    </location>
</feature>
<protein>
    <recommendedName>
        <fullName evidence="1">tRNA-uridine aminocarboxypropyltransferase</fullName>
        <ecNumber evidence="1">2.5.1.25</ecNumber>
    </recommendedName>
</protein>
<feature type="compositionally biased region" description="Low complexity" evidence="7">
    <location>
        <begin position="85"/>
        <end position="97"/>
    </location>
</feature>
<feature type="region of interest" description="Disordered" evidence="7">
    <location>
        <begin position="222"/>
        <end position="246"/>
    </location>
</feature>
<accession>U6KPA1</accession>
<dbReference type="GeneID" id="25251705"/>
<evidence type="ECO:0000256" key="4">
    <source>
        <dbReference type="ARBA" id="ARBA00022694"/>
    </source>
</evidence>
<dbReference type="InterPro" id="IPR039262">
    <property type="entry name" value="DTWD2/TAPT"/>
</dbReference>
<evidence type="ECO:0000256" key="3">
    <source>
        <dbReference type="ARBA" id="ARBA00022691"/>
    </source>
</evidence>
<comment type="similarity">
    <text evidence="5">Belongs to the TDD superfamily. DTWD2 family.</text>
</comment>
<keyword evidence="2" id="KW-0808">Transferase</keyword>
<dbReference type="GO" id="GO:0008033">
    <property type="term" value="P:tRNA processing"/>
    <property type="evidence" value="ECO:0007669"/>
    <property type="project" value="UniProtKB-KW"/>
</dbReference>
<evidence type="ECO:0000256" key="5">
    <source>
        <dbReference type="ARBA" id="ARBA00034489"/>
    </source>
</evidence>
<feature type="region of interest" description="Disordered" evidence="7">
    <location>
        <begin position="1"/>
        <end position="22"/>
    </location>
</feature>
<dbReference type="PANTHER" id="PTHR21392">
    <property type="entry name" value="TRNA-URIDINE AMINOCARBOXYPROPYLTRANSFERASE 2"/>
    <property type="match status" value="1"/>
</dbReference>
<proteinExistence type="inferred from homology"/>
<dbReference type="VEuPathDB" id="ToxoDB:ETH2_0850000"/>
<dbReference type="Proteomes" id="UP000030747">
    <property type="component" value="Unassembled WGS sequence"/>
</dbReference>
<keyword evidence="10" id="KW-1185">Reference proteome</keyword>
<dbReference type="InterPro" id="IPR005636">
    <property type="entry name" value="DTW"/>
</dbReference>
<sequence>MSVAVAGLPPAPQETATVRRPPHEIFGTFGLHIAGLAEHQVPQRRQRRGQTQRHTYQPMQEHQQQEPRGEAYCGQEHHEQHSRQRLQSHGQHAQQQEGEQEHQLLGVKRRRVCAECDRPCSVCYCDIIKGRELNLSDESVSCVVERVLIFMHPLEKKRKSGSVQVLQKLIKGLEVWPHRKPGCCPFATEQQQRQQHEQHELRQEQTVRHETAAERAVLADAPVEEPKVSAPTNPKDKKEAKLPQQQQHLCTREGTVLCDTSRMVLLFPTESSFPLGEGTLPFRLPLTLLAIDGTWKEAKEMFKATPWLQQLPAVHLPLLKTEGQADHCGGGGVAAAAVADLVAADCGSSNSEDTMEAVRVSGAYGMIRTPPARIAASGGVCTAEAVAEALSIIGRWARSGSSSLLQIGETTRETLQRIVSLQQEMRDRNKSRQSTD</sequence>
<keyword evidence="4" id="KW-0819">tRNA processing</keyword>
<evidence type="ECO:0000259" key="8">
    <source>
        <dbReference type="SMART" id="SM01144"/>
    </source>
</evidence>
<reference evidence="9" key="1">
    <citation type="submission" date="2013-10" db="EMBL/GenBank/DDBJ databases">
        <title>Genomic analysis of the causative agents of coccidiosis in chickens.</title>
        <authorList>
            <person name="Reid A.J."/>
            <person name="Blake D."/>
            <person name="Billington K."/>
            <person name="Browne H."/>
            <person name="Dunn M."/>
            <person name="Hung S."/>
            <person name="Kawahara F."/>
            <person name="Miranda-Saavedra D."/>
            <person name="Mourier T."/>
            <person name="Nagra H."/>
            <person name="Otto T.D."/>
            <person name="Rawlings N."/>
            <person name="Sanchez A."/>
            <person name="Sanders M."/>
            <person name="Subramaniam C."/>
            <person name="Tay Y."/>
            <person name="Dear P."/>
            <person name="Doerig C."/>
            <person name="Gruber A."/>
            <person name="Parkinson J."/>
            <person name="Shirley M."/>
            <person name="Wan K.L."/>
            <person name="Berriman M."/>
            <person name="Tomley F."/>
            <person name="Pain A."/>
        </authorList>
    </citation>
    <scope>NUCLEOTIDE SEQUENCE [LARGE SCALE GENOMIC DNA]</scope>
    <source>
        <strain evidence="9">Houghton</strain>
    </source>
</reference>
<dbReference type="EC" id="2.5.1.25" evidence="1"/>
<evidence type="ECO:0000256" key="2">
    <source>
        <dbReference type="ARBA" id="ARBA00022679"/>
    </source>
</evidence>
<feature type="compositionally biased region" description="Basic residues" evidence="7">
    <location>
        <begin position="42"/>
        <end position="51"/>
    </location>
</feature>
<dbReference type="OMA" id="TDIWGAY"/>
<evidence type="ECO:0000256" key="1">
    <source>
        <dbReference type="ARBA" id="ARBA00012386"/>
    </source>
</evidence>
<evidence type="ECO:0000313" key="9">
    <source>
        <dbReference type="EMBL" id="CDJ37283.1"/>
    </source>
</evidence>
<dbReference type="GO" id="GO:0016432">
    <property type="term" value="F:tRNA-uridine aminocarboxypropyltransferase activity"/>
    <property type="evidence" value="ECO:0007669"/>
    <property type="project" value="UniProtKB-EC"/>
</dbReference>
<name>U6KPA1_EIMTE</name>
<dbReference type="SMART" id="SM01144">
    <property type="entry name" value="DTW"/>
    <property type="match status" value="1"/>
</dbReference>
<dbReference type="AlphaFoldDB" id="U6KPA1"/>
<dbReference type="PANTHER" id="PTHR21392:SF0">
    <property type="entry name" value="TRNA-URIDINE AMINOCARBOXYPROPYLTRANSFERASE 2"/>
    <property type="match status" value="1"/>
</dbReference>
<dbReference type="Pfam" id="PF03942">
    <property type="entry name" value="DTW"/>
    <property type="match status" value="1"/>
</dbReference>
<dbReference type="RefSeq" id="XP_013228121.1">
    <property type="nucleotide sequence ID" value="XM_013372667.1"/>
</dbReference>
<dbReference type="OrthoDB" id="447422at2759"/>
<dbReference type="EMBL" id="HG673751">
    <property type="protein sequence ID" value="CDJ37283.1"/>
    <property type="molecule type" value="Genomic_DNA"/>
</dbReference>
<feature type="domain" description="DTW" evidence="8">
    <location>
        <begin position="109"/>
        <end position="427"/>
    </location>
</feature>
<keyword evidence="3" id="KW-0949">S-adenosyl-L-methionine</keyword>
<gene>
    <name evidence="9" type="ORF">ETH_00012690</name>
</gene>
<reference evidence="9" key="2">
    <citation type="submission" date="2013-10" db="EMBL/GenBank/DDBJ databases">
        <authorList>
            <person name="Aslett M."/>
        </authorList>
    </citation>
    <scope>NUCLEOTIDE SEQUENCE [LARGE SCALE GENOMIC DNA]</scope>
    <source>
        <strain evidence="9">Houghton</strain>
    </source>
</reference>
<feature type="compositionally biased region" description="Basic and acidic residues" evidence="7">
    <location>
        <begin position="63"/>
        <end position="82"/>
    </location>
</feature>
<dbReference type="VEuPathDB" id="ToxoDB:ETH_00012690"/>
<evidence type="ECO:0000313" key="10">
    <source>
        <dbReference type="Proteomes" id="UP000030747"/>
    </source>
</evidence>
<evidence type="ECO:0000256" key="6">
    <source>
        <dbReference type="ARBA" id="ARBA00048718"/>
    </source>
</evidence>
<comment type="catalytic activity">
    <reaction evidence="6">
        <text>a uridine in tRNA + S-adenosyl-L-methionine = a 3-[(3S)-3-amino-3-carboxypropyl]uridine in tRNA + S-methyl-5'-thioadenosine + H(+)</text>
        <dbReference type="Rhea" id="RHEA:62432"/>
        <dbReference type="Rhea" id="RHEA-COMP:13339"/>
        <dbReference type="Rhea" id="RHEA-COMP:16092"/>
        <dbReference type="ChEBI" id="CHEBI:15378"/>
        <dbReference type="ChEBI" id="CHEBI:17509"/>
        <dbReference type="ChEBI" id="CHEBI:59789"/>
        <dbReference type="ChEBI" id="CHEBI:65315"/>
        <dbReference type="ChEBI" id="CHEBI:82930"/>
        <dbReference type="EC" id="2.5.1.25"/>
    </reaction>
</comment>
<organism evidence="9 10">
    <name type="scientific">Eimeria tenella</name>
    <name type="common">Coccidian parasite</name>
    <dbReference type="NCBI Taxonomy" id="5802"/>
    <lineage>
        <taxon>Eukaryota</taxon>
        <taxon>Sar</taxon>
        <taxon>Alveolata</taxon>
        <taxon>Apicomplexa</taxon>
        <taxon>Conoidasida</taxon>
        <taxon>Coccidia</taxon>
        <taxon>Eucoccidiorida</taxon>
        <taxon>Eimeriorina</taxon>
        <taxon>Eimeriidae</taxon>
        <taxon>Eimeria</taxon>
    </lineage>
</organism>
<evidence type="ECO:0000256" key="7">
    <source>
        <dbReference type="SAM" id="MobiDB-lite"/>
    </source>
</evidence>